<feature type="chain" id="PRO_5046347759" description="DUF1090 domain-containing protein" evidence="2">
    <location>
        <begin position="21"/>
        <end position="176"/>
    </location>
</feature>
<evidence type="ECO:0000256" key="1">
    <source>
        <dbReference type="SAM" id="Coils"/>
    </source>
</evidence>
<gene>
    <name evidence="3" type="ORF">K0625_02645</name>
</gene>
<evidence type="ECO:0008006" key="5">
    <source>
        <dbReference type="Google" id="ProtNLM"/>
    </source>
</evidence>
<keyword evidence="1" id="KW-0175">Coiled coil</keyword>
<keyword evidence="2" id="KW-0732">Signal</keyword>
<sequence>MKVNVLPLLLLASLSFSSIANEVDKMVEFSVTQMKRMGEFKGLSSATGVSEAHLEKGFRAALTHCLKNHNMQGDESELEACMSREVPSATGLSAAQLDAWEGEGEAQMPSEKLLDEMDLINEKILQLEEKEDLTAVDEKQIIELENKLMQLSKKQRELQMQEMKDIASDFEEYHKQ</sequence>
<name>A0ABS7DYX0_9GAMM</name>
<dbReference type="EMBL" id="JAHZST010000002">
    <property type="protein sequence ID" value="MBW8182554.1"/>
    <property type="molecule type" value="Genomic_DNA"/>
</dbReference>
<proteinExistence type="predicted"/>
<evidence type="ECO:0000256" key="2">
    <source>
        <dbReference type="SAM" id="SignalP"/>
    </source>
</evidence>
<comment type="caution">
    <text evidence="3">The sequence shown here is derived from an EMBL/GenBank/DDBJ whole genome shotgun (WGS) entry which is preliminary data.</text>
</comment>
<evidence type="ECO:0000313" key="4">
    <source>
        <dbReference type="Proteomes" id="UP001195963"/>
    </source>
</evidence>
<organism evidence="3 4">
    <name type="scientific">Shewanella nanhaiensis</name>
    <dbReference type="NCBI Taxonomy" id="2864872"/>
    <lineage>
        <taxon>Bacteria</taxon>
        <taxon>Pseudomonadati</taxon>
        <taxon>Pseudomonadota</taxon>
        <taxon>Gammaproteobacteria</taxon>
        <taxon>Alteromonadales</taxon>
        <taxon>Shewanellaceae</taxon>
        <taxon>Shewanella</taxon>
    </lineage>
</organism>
<feature type="signal peptide" evidence="2">
    <location>
        <begin position="1"/>
        <end position="20"/>
    </location>
</feature>
<protein>
    <recommendedName>
        <fullName evidence="5">DUF1090 domain-containing protein</fullName>
    </recommendedName>
</protein>
<dbReference type="RefSeq" id="WP_220108250.1">
    <property type="nucleotide sequence ID" value="NZ_JAHZST010000002.1"/>
</dbReference>
<accession>A0ABS7DYX0</accession>
<keyword evidence="4" id="KW-1185">Reference proteome</keyword>
<feature type="coiled-coil region" evidence="1">
    <location>
        <begin position="110"/>
        <end position="164"/>
    </location>
</feature>
<reference evidence="3 4" key="1">
    <citation type="submission" date="2021-07" db="EMBL/GenBank/DDBJ databases">
        <title>Shewanella sp. nov, isolated from SCS.</title>
        <authorList>
            <person name="Cao W.R."/>
        </authorList>
    </citation>
    <scope>NUCLEOTIDE SEQUENCE [LARGE SCALE GENOMIC DNA]</scope>
    <source>
        <strain evidence="3 4">NR704-98</strain>
    </source>
</reference>
<evidence type="ECO:0000313" key="3">
    <source>
        <dbReference type="EMBL" id="MBW8182554.1"/>
    </source>
</evidence>
<dbReference type="Proteomes" id="UP001195963">
    <property type="component" value="Unassembled WGS sequence"/>
</dbReference>